<keyword evidence="6" id="KW-1133">Transmembrane helix</keyword>
<dbReference type="Gene3D" id="2.60.40.1120">
    <property type="entry name" value="Carboxypeptidase-like, regulatory domain"/>
    <property type="match status" value="2"/>
</dbReference>
<evidence type="ECO:0000256" key="7">
    <source>
        <dbReference type="SAM" id="SignalP"/>
    </source>
</evidence>
<feature type="region of interest" description="Disordered" evidence="5">
    <location>
        <begin position="583"/>
        <end position="622"/>
    </location>
</feature>
<dbReference type="GO" id="GO:0005975">
    <property type="term" value="P:carbohydrate metabolic process"/>
    <property type="evidence" value="ECO:0007669"/>
    <property type="project" value="UniProtKB-ARBA"/>
</dbReference>
<dbReference type="GO" id="GO:0004180">
    <property type="term" value="F:carboxypeptidase activity"/>
    <property type="evidence" value="ECO:0007669"/>
    <property type="project" value="UniProtKB-KW"/>
</dbReference>
<dbReference type="AlphaFoldDB" id="A0A1T4Z8I8"/>
<keyword evidence="8" id="KW-0121">Carboxypeptidase</keyword>
<accession>A0A1T4Z8I8</accession>
<dbReference type="PANTHER" id="PTHR23303:SF14">
    <property type="entry name" value="BOS COMPLEX SUBUNIT NOMO1-RELATED"/>
    <property type="match status" value="1"/>
</dbReference>
<dbReference type="GO" id="GO:0004556">
    <property type="term" value="F:alpha-amylase activity"/>
    <property type="evidence" value="ECO:0007669"/>
    <property type="project" value="UniProtKB-EC"/>
</dbReference>
<sequence>MRRIIGWSAVAALVVALVPAPASAVTDRWASWGPIEGASTNYTTVMDQQAPGFPRAQVATDSRATVQVASGSSVFLGASTPPGAKYGSSRNQPYLVLRPKADAPTAPSTTVYSFERPTPDTGWAFVLGDIDADQVRVAATDAQGRPVPAARVDSWFAGTFNHAGAPDLPTWDPTTSTLLGSADARDTDGASGWFEPDLRLSSLSLTFTRRAGFPVYQTWFVSRARPIGGAITDTSVDDRCPVEDSVLSLVSPAGDVLATTRADSGGAYSFGEYATQAGYTVRVTAPPTCSVVGPSERAVSNRGNDNDEASRANFSMRLIVPQPISGRVTDGDGAPVPGVEVTVTRPDGSTESRTTDQAGAYLFDENPIGDGYEVSVRPPAGYVAGPAGTVRDGIDVDDDPITDQDFVVLSLPGVSGSVTAGGEALAGVLVNLTSSDGAVSLSTSTRPDGTYDFPRTPPGAYTVTIQPPPGYVGTTTRELTVTDDDVTGQDFALGRLGSISGRVTRTDGSPAADVEIRVDGPGGTSSTRTDSEGRYFVDDLPPGTYRLTVQPGAGASPVGPGTLDAVITEDGEALEDQDFVLGTATAPTPEPELTEETPGPPADDTAADDDSAGSVPVSDGVLPDSGGPPILWGLLGLVAVIGGGAVVLRSRGR</sequence>
<name>A0A1T4Z8I8_9ACTN</name>
<evidence type="ECO:0000256" key="2">
    <source>
        <dbReference type="ARBA" id="ARBA00012595"/>
    </source>
</evidence>
<gene>
    <name evidence="8" type="ORF">SAMN06295964_3204</name>
</gene>
<dbReference type="OrthoDB" id="5137684at2"/>
<dbReference type="GO" id="GO:0030246">
    <property type="term" value="F:carbohydrate binding"/>
    <property type="evidence" value="ECO:0007669"/>
    <property type="project" value="InterPro"/>
</dbReference>
<feature type="chain" id="PRO_5012459409" description="alpha-amylase" evidence="7">
    <location>
        <begin position="25"/>
        <end position="653"/>
    </location>
</feature>
<keyword evidence="8" id="KW-0378">Hydrolase</keyword>
<evidence type="ECO:0000256" key="1">
    <source>
        <dbReference type="ARBA" id="ARBA00000548"/>
    </source>
</evidence>
<dbReference type="SUPFAM" id="SSF49452">
    <property type="entry name" value="Starch-binding domain-like"/>
    <property type="match status" value="1"/>
</dbReference>
<keyword evidence="6" id="KW-0812">Transmembrane</keyword>
<dbReference type="PANTHER" id="PTHR23303">
    <property type="entry name" value="CARBOXYPEPTIDASE REGULATORY REGION-CONTAINING"/>
    <property type="match status" value="1"/>
</dbReference>
<feature type="signal peptide" evidence="7">
    <location>
        <begin position="1"/>
        <end position="24"/>
    </location>
</feature>
<feature type="transmembrane region" description="Helical" evidence="6">
    <location>
        <begin position="630"/>
        <end position="648"/>
    </location>
</feature>
<evidence type="ECO:0000256" key="4">
    <source>
        <dbReference type="ARBA" id="ARBA00030238"/>
    </source>
</evidence>
<protein>
    <recommendedName>
        <fullName evidence="2">alpha-amylase</fullName>
        <ecNumber evidence="2">3.2.1.1</ecNumber>
    </recommendedName>
    <alternativeName>
        <fullName evidence="4">1,4-alpha-D-glucan glucanohydrolase</fullName>
    </alternativeName>
</protein>
<dbReference type="Pfam" id="PF13620">
    <property type="entry name" value="CarboxypepD_reg"/>
    <property type="match status" value="3"/>
</dbReference>
<dbReference type="InterPro" id="IPR013784">
    <property type="entry name" value="Carb-bd-like_fold"/>
</dbReference>
<keyword evidence="3 7" id="KW-0732">Signal</keyword>
<comment type="catalytic activity">
    <reaction evidence="1">
        <text>Endohydrolysis of (1-&gt;4)-alpha-D-glucosidic linkages in polysaccharides containing three or more (1-&gt;4)-alpha-linked D-glucose units.</text>
        <dbReference type="EC" id="3.2.1.1"/>
    </reaction>
</comment>
<keyword evidence="8" id="KW-0645">Protease</keyword>
<organism evidence="8 9">
    <name type="scientific">Aeromicrobium choanae</name>
    <dbReference type="NCBI Taxonomy" id="1736691"/>
    <lineage>
        <taxon>Bacteria</taxon>
        <taxon>Bacillati</taxon>
        <taxon>Actinomycetota</taxon>
        <taxon>Actinomycetes</taxon>
        <taxon>Propionibacteriales</taxon>
        <taxon>Nocardioidaceae</taxon>
        <taxon>Aeromicrobium</taxon>
    </lineage>
</organism>
<keyword evidence="6" id="KW-0472">Membrane</keyword>
<dbReference type="Proteomes" id="UP000191040">
    <property type="component" value="Chromosome I"/>
</dbReference>
<dbReference type="RefSeq" id="WP_153303068.1">
    <property type="nucleotide sequence ID" value="NZ_LT796768.1"/>
</dbReference>
<evidence type="ECO:0000313" key="8">
    <source>
        <dbReference type="EMBL" id="SKB10256.1"/>
    </source>
</evidence>
<dbReference type="EC" id="3.2.1.1" evidence="2"/>
<dbReference type="SUPFAM" id="SSF49478">
    <property type="entry name" value="Cna protein B-type domain"/>
    <property type="match status" value="2"/>
</dbReference>
<keyword evidence="9" id="KW-1185">Reference proteome</keyword>
<evidence type="ECO:0000256" key="5">
    <source>
        <dbReference type="SAM" id="MobiDB-lite"/>
    </source>
</evidence>
<dbReference type="InterPro" id="IPR051417">
    <property type="entry name" value="SDr/BOS_complex"/>
</dbReference>
<evidence type="ECO:0000256" key="6">
    <source>
        <dbReference type="SAM" id="Phobius"/>
    </source>
</evidence>
<dbReference type="InterPro" id="IPR013783">
    <property type="entry name" value="Ig-like_fold"/>
</dbReference>
<dbReference type="Gene3D" id="2.60.40.10">
    <property type="entry name" value="Immunoglobulins"/>
    <property type="match status" value="2"/>
</dbReference>
<reference evidence="9" key="1">
    <citation type="submission" date="2017-02" db="EMBL/GenBank/DDBJ databases">
        <authorList>
            <person name="Varghese N."/>
            <person name="Submissions S."/>
        </authorList>
    </citation>
    <scope>NUCLEOTIDE SEQUENCE [LARGE SCALE GENOMIC DNA]</scope>
    <source>
        <strain evidence="9">9H-4</strain>
    </source>
</reference>
<evidence type="ECO:0000313" key="9">
    <source>
        <dbReference type="Proteomes" id="UP000191040"/>
    </source>
</evidence>
<dbReference type="STRING" id="1736691.SAMN06295964_3204"/>
<dbReference type="EMBL" id="LT796768">
    <property type="protein sequence ID" value="SKB10256.1"/>
    <property type="molecule type" value="Genomic_DNA"/>
</dbReference>
<proteinExistence type="predicted"/>
<evidence type="ECO:0000256" key="3">
    <source>
        <dbReference type="ARBA" id="ARBA00022729"/>
    </source>
</evidence>
<feature type="region of interest" description="Disordered" evidence="5">
    <location>
        <begin position="504"/>
        <end position="535"/>
    </location>
</feature>